<organism evidence="1 2">
    <name type="scientific">Evansella cellulosilytica (strain ATCC 21833 / DSM 2522 / FERM P-1141 / JCM 9156 / N-4)</name>
    <name type="common">Bacillus cellulosilyticus</name>
    <dbReference type="NCBI Taxonomy" id="649639"/>
    <lineage>
        <taxon>Bacteria</taxon>
        <taxon>Bacillati</taxon>
        <taxon>Bacillota</taxon>
        <taxon>Bacilli</taxon>
        <taxon>Bacillales</taxon>
        <taxon>Bacillaceae</taxon>
        <taxon>Evansella</taxon>
    </lineage>
</organism>
<dbReference type="Proteomes" id="UP000001401">
    <property type="component" value="Chromosome"/>
</dbReference>
<reference evidence="1 2" key="1">
    <citation type="submission" date="2010-12" db="EMBL/GenBank/DDBJ databases">
        <title>Complete sequence of Bacillus cellulosilyticus DSM 2522.</title>
        <authorList>
            <consortium name="US DOE Joint Genome Institute"/>
            <person name="Lucas S."/>
            <person name="Copeland A."/>
            <person name="Lapidus A."/>
            <person name="Cheng J.-F."/>
            <person name="Bruce D."/>
            <person name="Goodwin L."/>
            <person name="Pitluck S."/>
            <person name="Chertkov O."/>
            <person name="Detter J.C."/>
            <person name="Han C."/>
            <person name="Tapia R."/>
            <person name="Land M."/>
            <person name="Hauser L."/>
            <person name="Jeffries C."/>
            <person name="Kyrpides N."/>
            <person name="Ivanova N."/>
            <person name="Mikhailova N."/>
            <person name="Brumm P."/>
            <person name="Mead D."/>
            <person name="Woyke T."/>
        </authorList>
    </citation>
    <scope>NUCLEOTIDE SEQUENCE [LARGE SCALE GENOMIC DNA]</scope>
    <source>
        <strain evidence="2">ATCC 21833 / DSM 2522 / FERM P-1141 / JCM 9156 / N-4</strain>
    </source>
</reference>
<name>E6TRW1_EVAC2</name>
<proteinExistence type="predicted"/>
<accession>E6TRW1</accession>
<sequence>MTQLGGDIEINKRDIDEAINKATLLGIKGEEKDSFVRSFLISISSGKEIESKEQVYEESQWRMLYERTWQELAFERYGVELTKKDYEK</sequence>
<dbReference type="STRING" id="649639.Bcell_1219"/>
<dbReference type="RefSeq" id="WP_013487825.1">
    <property type="nucleotide sequence ID" value="NC_014829.1"/>
</dbReference>
<dbReference type="KEGG" id="bco:Bcell_1219"/>
<protein>
    <submittedName>
        <fullName evidence="1">Uncharacterized protein</fullName>
    </submittedName>
</protein>
<dbReference type="OrthoDB" id="2928297at2"/>
<dbReference type="EMBL" id="CP002394">
    <property type="protein sequence ID" value="ADU29484.1"/>
    <property type="molecule type" value="Genomic_DNA"/>
</dbReference>
<dbReference type="AlphaFoldDB" id="E6TRW1"/>
<evidence type="ECO:0000313" key="1">
    <source>
        <dbReference type="EMBL" id="ADU29484.1"/>
    </source>
</evidence>
<dbReference type="HOGENOM" id="CLU_2462594_0_0_9"/>
<keyword evidence="2" id="KW-1185">Reference proteome</keyword>
<gene>
    <name evidence="1" type="ordered locus">Bcell_1219</name>
</gene>
<evidence type="ECO:0000313" key="2">
    <source>
        <dbReference type="Proteomes" id="UP000001401"/>
    </source>
</evidence>